<evidence type="ECO:0008006" key="3">
    <source>
        <dbReference type="Google" id="ProtNLM"/>
    </source>
</evidence>
<gene>
    <name evidence="1" type="ORF">SAE02_77470</name>
</gene>
<reference evidence="1 2" key="1">
    <citation type="submission" date="2019-07" db="EMBL/GenBank/DDBJ databases">
        <title>Whole genome shotgun sequence of Skermanella aerolata NBRC 106429.</title>
        <authorList>
            <person name="Hosoyama A."/>
            <person name="Uohara A."/>
            <person name="Ohji S."/>
            <person name="Ichikawa N."/>
        </authorList>
    </citation>
    <scope>NUCLEOTIDE SEQUENCE [LARGE SCALE GENOMIC DNA]</scope>
    <source>
        <strain evidence="1 2">NBRC 106429</strain>
    </source>
</reference>
<dbReference type="AlphaFoldDB" id="A0A512E4H8"/>
<proteinExistence type="predicted"/>
<dbReference type="EMBL" id="BJYZ01000106">
    <property type="protein sequence ID" value="GEO43599.1"/>
    <property type="molecule type" value="Genomic_DNA"/>
</dbReference>
<comment type="caution">
    <text evidence="1">The sequence shown here is derived from an EMBL/GenBank/DDBJ whole genome shotgun (WGS) entry which is preliminary data.</text>
</comment>
<dbReference type="Proteomes" id="UP000321523">
    <property type="component" value="Unassembled WGS sequence"/>
</dbReference>
<accession>A0A512E4H8</accession>
<protein>
    <recommendedName>
        <fullName evidence="3">DUF4926 domain-containing protein</fullName>
    </recommendedName>
</protein>
<evidence type="ECO:0000313" key="1">
    <source>
        <dbReference type="EMBL" id="GEO43599.1"/>
    </source>
</evidence>
<sequence>MTLAEPIPEKSIVMVGDEQGTIVGIHHGGESYEVAFRNPSQSRTVLAREITAVIEVPPGSG</sequence>
<evidence type="ECO:0000313" key="2">
    <source>
        <dbReference type="Proteomes" id="UP000321523"/>
    </source>
</evidence>
<name>A0A512E4H8_9PROT</name>
<organism evidence="1 2">
    <name type="scientific">Skermanella aerolata</name>
    <dbReference type="NCBI Taxonomy" id="393310"/>
    <lineage>
        <taxon>Bacteria</taxon>
        <taxon>Pseudomonadati</taxon>
        <taxon>Pseudomonadota</taxon>
        <taxon>Alphaproteobacteria</taxon>
        <taxon>Rhodospirillales</taxon>
        <taxon>Azospirillaceae</taxon>
        <taxon>Skermanella</taxon>
    </lineage>
</organism>
<keyword evidence="2" id="KW-1185">Reference proteome</keyword>